<dbReference type="EMBL" id="APPJ01000009">
    <property type="protein sequence ID" value="ENV18036.1"/>
    <property type="molecule type" value="Genomic_DNA"/>
</dbReference>
<dbReference type="HOGENOM" id="CLU_139164_1_0_6"/>
<protein>
    <submittedName>
        <fullName evidence="1">Uncharacterized protein</fullName>
    </submittedName>
</protein>
<gene>
    <name evidence="1" type="ORF">F964_01355</name>
</gene>
<comment type="caution">
    <text evidence="1">The sequence shown here is derived from an EMBL/GenBank/DDBJ whole genome shotgun (WGS) entry which is preliminary data.</text>
</comment>
<dbReference type="PATRIC" id="fig|1217656.3.peg.1323"/>
<proteinExistence type="predicted"/>
<keyword evidence="2" id="KW-1185">Reference proteome</keyword>
<dbReference type="AlphaFoldDB" id="N8X1E1"/>
<evidence type="ECO:0000313" key="2">
    <source>
        <dbReference type="Proteomes" id="UP000013148"/>
    </source>
</evidence>
<dbReference type="Proteomes" id="UP000013148">
    <property type="component" value="Unassembled WGS sequence"/>
</dbReference>
<sequence>MNHKLFLSQLSQDEILKLSTDEIQQRILAEQEFINKQPHKNFLAATHGSKTKNGGLVKASINQRVKAEDHLIAAVGDEAIYQDGSRSKIISGAGEEGKIEGFEVALVGSRLENGDEIIESLQSSFVFRLYADRAIPEDFLNHD</sequence>
<dbReference type="RefSeq" id="WP_004818760.1">
    <property type="nucleotide sequence ID" value="NZ_KB849456.1"/>
</dbReference>
<evidence type="ECO:0000313" key="1">
    <source>
        <dbReference type="EMBL" id="ENV18036.1"/>
    </source>
</evidence>
<reference evidence="1 2" key="1">
    <citation type="submission" date="2013-02" db="EMBL/GenBank/DDBJ databases">
        <title>The Genome Sequence of Acinetobacter guillouiae NIPH 991.</title>
        <authorList>
            <consortium name="The Broad Institute Genome Sequencing Platform"/>
            <consortium name="The Broad Institute Genome Sequencing Center for Infectious Disease"/>
            <person name="Cerqueira G."/>
            <person name="Feldgarden M."/>
            <person name="Courvalin P."/>
            <person name="Perichon B."/>
            <person name="Grillot-Courvalin C."/>
            <person name="Clermont D."/>
            <person name="Rocha E."/>
            <person name="Yoon E.-J."/>
            <person name="Nemec A."/>
            <person name="Walker B."/>
            <person name="Young S.K."/>
            <person name="Zeng Q."/>
            <person name="Gargeya S."/>
            <person name="Fitzgerald M."/>
            <person name="Haas B."/>
            <person name="Abouelleil A."/>
            <person name="Alvarado L."/>
            <person name="Arachchi H.M."/>
            <person name="Berlin A.M."/>
            <person name="Chapman S.B."/>
            <person name="Dewar J."/>
            <person name="Goldberg J."/>
            <person name="Griggs A."/>
            <person name="Gujja S."/>
            <person name="Hansen M."/>
            <person name="Howarth C."/>
            <person name="Imamovic A."/>
            <person name="Larimer J."/>
            <person name="McCowan C."/>
            <person name="Murphy C."/>
            <person name="Neiman D."/>
            <person name="Pearson M."/>
            <person name="Priest M."/>
            <person name="Roberts A."/>
            <person name="Saif S."/>
            <person name="Shea T."/>
            <person name="Sisk P."/>
            <person name="Sykes S."/>
            <person name="Wortman J."/>
            <person name="Nusbaum C."/>
            <person name="Birren B."/>
        </authorList>
    </citation>
    <scope>NUCLEOTIDE SEQUENCE [LARGE SCALE GENOMIC DNA]</scope>
    <source>
        <strain evidence="1 2">NIPH 991</strain>
    </source>
</reference>
<accession>N8X1E1</accession>
<dbReference type="eggNOG" id="COG4104">
    <property type="taxonomic scope" value="Bacteria"/>
</dbReference>
<organism evidence="1 2">
    <name type="scientific">Acinetobacter guillouiae NIPH 991</name>
    <dbReference type="NCBI Taxonomy" id="1217656"/>
    <lineage>
        <taxon>Bacteria</taxon>
        <taxon>Pseudomonadati</taxon>
        <taxon>Pseudomonadota</taxon>
        <taxon>Gammaproteobacteria</taxon>
        <taxon>Moraxellales</taxon>
        <taxon>Moraxellaceae</taxon>
        <taxon>Acinetobacter</taxon>
    </lineage>
</organism>
<name>N8X1E1_ACIGI</name>